<feature type="signal peptide" evidence="1">
    <location>
        <begin position="1"/>
        <end position="25"/>
    </location>
</feature>
<dbReference type="OrthoDB" id="4555908at2"/>
<dbReference type="Gene3D" id="2.60.120.380">
    <property type="match status" value="1"/>
</dbReference>
<dbReference type="AlphaFoldDB" id="A0A285LQ18"/>
<gene>
    <name evidence="2" type="ORF">SAMN04244553_3933</name>
</gene>
<protein>
    <submittedName>
        <fullName evidence="2">Uncharacterized protein</fullName>
    </submittedName>
</protein>
<evidence type="ECO:0000256" key="1">
    <source>
        <dbReference type="SAM" id="SignalP"/>
    </source>
</evidence>
<sequence length="133" mass="13857">MATIFRPFRAALLALTALTATLVFAVAGAGAAQAGVYAEIKFAPGTSEATLDGAVVRGDADSYLLEARGGQSLYTAIVALEDNVNFSISAPDGLVLVVEETATEIVLPYDGLYRVLVAPTRGNASYTLHVEIH</sequence>
<feature type="chain" id="PRO_5038463832" evidence="1">
    <location>
        <begin position="26"/>
        <end position="133"/>
    </location>
</feature>
<evidence type="ECO:0000313" key="3">
    <source>
        <dbReference type="Proteomes" id="UP000219565"/>
    </source>
</evidence>
<dbReference type="EMBL" id="OBEG01000003">
    <property type="protein sequence ID" value="SNY87005.1"/>
    <property type="molecule type" value="Genomic_DNA"/>
</dbReference>
<organism evidence="2 3">
    <name type="scientific">Nocardia amikacinitolerans</name>
    <dbReference type="NCBI Taxonomy" id="756689"/>
    <lineage>
        <taxon>Bacteria</taxon>
        <taxon>Bacillati</taxon>
        <taxon>Actinomycetota</taxon>
        <taxon>Actinomycetes</taxon>
        <taxon>Mycobacteriales</taxon>
        <taxon>Nocardiaceae</taxon>
        <taxon>Nocardia</taxon>
    </lineage>
</organism>
<proteinExistence type="predicted"/>
<keyword evidence="1" id="KW-0732">Signal</keyword>
<dbReference type="Proteomes" id="UP000219565">
    <property type="component" value="Unassembled WGS sequence"/>
</dbReference>
<dbReference type="RefSeq" id="WP_097246051.1">
    <property type="nucleotide sequence ID" value="NZ_OBEG01000003.1"/>
</dbReference>
<accession>A0A285LQ18</accession>
<keyword evidence="3" id="KW-1185">Reference proteome</keyword>
<evidence type="ECO:0000313" key="2">
    <source>
        <dbReference type="EMBL" id="SNY87005.1"/>
    </source>
</evidence>
<reference evidence="2 3" key="1">
    <citation type="submission" date="2017-09" db="EMBL/GenBank/DDBJ databases">
        <authorList>
            <person name="Ehlers B."/>
            <person name="Leendertz F.H."/>
        </authorList>
    </citation>
    <scope>NUCLEOTIDE SEQUENCE [LARGE SCALE GENOMIC DNA]</scope>
    <source>
        <strain evidence="2 3">DSM 45537</strain>
    </source>
</reference>
<name>A0A285LQ18_9NOCA</name>